<protein>
    <submittedName>
        <fullName evidence="1">Uncharacterized protein</fullName>
    </submittedName>
</protein>
<sequence>MQHKVHSTTAYLSNRRRSMARKPGSAQIVLTGHQLILQNMFTDRGIFILVYLRPSSVNEGCQADAHTHTRGVGRQRKRVLRRTRGWHFTSPHLSFRIRRKRSGQKG</sequence>
<comment type="caution">
    <text evidence="1">The sequence shown here is derived from an EMBL/GenBank/DDBJ whole genome shotgun (WGS) entry which is preliminary data.</text>
</comment>
<dbReference type="EMBL" id="BPLQ01015717">
    <property type="protein sequence ID" value="GIY90690.1"/>
    <property type="molecule type" value="Genomic_DNA"/>
</dbReference>
<keyword evidence="2" id="KW-1185">Reference proteome</keyword>
<dbReference type="AlphaFoldDB" id="A0AAV4X9N9"/>
<reference evidence="1 2" key="1">
    <citation type="submission" date="2021-06" db="EMBL/GenBank/DDBJ databases">
        <title>Caerostris darwini draft genome.</title>
        <authorList>
            <person name="Kono N."/>
            <person name="Arakawa K."/>
        </authorList>
    </citation>
    <scope>NUCLEOTIDE SEQUENCE [LARGE SCALE GENOMIC DNA]</scope>
</reference>
<proteinExistence type="predicted"/>
<name>A0AAV4X9N9_9ARAC</name>
<gene>
    <name evidence="1" type="ORF">CDAR_425121</name>
</gene>
<evidence type="ECO:0000313" key="2">
    <source>
        <dbReference type="Proteomes" id="UP001054837"/>
    </source>
</evidence>
<evidence type="ECO:0000313" key="1">
    <source>
        <dbReference type="EMBL" id="GIY90690.1"/>
    </source>
</evidence>
<accession>A0AAV4X9N9</accession>
<organism evidence="1 2">
    <name type="scientific">Caerostris darwini</name>
    <dbReference type="NCBI Taxonomy" id="1538125"/>
    <lineage>
        <taxon>Eukaryota</taxon>
        <taxon>Metazoa</taxon>
        <taxon>Ecdysozoa</taxon>
        <taxon>Arthropoda</taxon>
        <taxon>Chelicerata</taxon>
        <taxon>Arachnida</taxon>
        <taxon>Araneae</taxon>
        <taxon>Araneomorphae</taxon>
        <taxon>Entelegynae</taxon>
        <taxon>Araneoidea</taxon>
        <taxon>Araneidae</taxon>
        <taxon>Caerostris</taxon>
    </lineage>
</organism>
<dbReference type="Proteomes" id="UP001054837">
    <property type="component" value="Unassembled WGS sequence"/>
</dbReference>